<keyword evidence="9" id="KW-1185">Reference proteome</keyword>
<keyword evidence="2 6" id="KW-0285">Flavoprotein</keyword>
<dbReference type="GO" id="GO:0004729">
    <property type="term" value="F:oxygen-dependent protoporphyrinogen oxidase activity"/>
    <property type="evidence" value="ECO:0007669"/>
    <property type="project" value="UniProtKB-EC"/>
</dbReference>
<evidence type="ECO:0000313" key="9">
    <source>
        <dbReference type="Proteomes" id="UP000738431"/>
    </source>
</evidence>
<dbReference type="InterPro" id="IPR050464">
    <property type="entry name" value="Zeta_carotene_desat/Oxidored"/>
</dbReference>
<comment type="cofactor">
    <cofactor evidence="1 6">
        <name>FAD</name>
        <dbReference type="ChEBI" id="CHEBI:57692"/>
    </cofactor>
</comment>
<dbReference type="Proteomes" id="UP000738431">
    <property type="component" value="Chromosome"/>
</dbReference>
<evidence type="ECO:0000313" key="8">
    <source>
        <dbReference type="EMBL" id="WRQ88855.1"/>
    </source>
</evidence>
<dbReference type="Gene3D" id="3.50.50.60">
    <property type="entry name" value="FAD/NAD(P)-binding domain"/>
    <property type="match status" value="1"/>
</dbReference>
<dbReference type="InterPro" id="IPR004572">
    <property type="entry name" value="Protoporphyrinogen_oxidase"/>
</dbReference>
<dbReference type="PANTHER" id="PTHR42923">
    <property type="entry name" value="PROTOPORPHYRINOGEN OXIDASE"/>
    <property type="match status" value="1"/>
</dbReference>
<protein>
    <recommendedName>
        <fullName evidence="6">Coproporphyrinogen III oxidase</fullName>
        <ecNumber evidence="6">1.3.3.15</ecNumber>
    </recommendedName>
</protein>
<dbReference type="Pfam" id="PF01593">
    <property type="entry name" value="Amino_oxidase"/>
    <property type="match status" value="1"/>
</dbReference>
<evidence type="ECO:0000256" key="6">
    <source>
        <dbReference type="RuleBase" id="RU364052"/>
    </source>
</evidence>
<comment type="catalytic activity">
    <reaction evidence="6">
        <text>coproporphyrinogen III + 3 O2 = coproporphyrin III + 3 H2O2</text>
        <dbReference type="Rhea" id="RHEA:43436"/>
        <dbReference type="ChEBI" id="CHEBI:15379"/>
        <dbReference type="ChEBI" id="CHEBI:16240"/>
        <dbReference type="ChEBI" id="CHEBI:57309"/>
        <dbReference type="ChEBI" id="CHEBI:131725"/>
        <dbReference type="EC" id="1.3.3.15"/>
    </reaction>
</comment>
<comment type="function">
    <text evidence="6">Involved in coproporphyrin-dependent heme b biosynthesis. Catalyzes the oxidation of coproporphyrinogen III to coproporphyrin III.</text>
</comment>
<reference evidence="8 9" key="2">
    <citation type="submission" date="2023-12" db="EMBL/GenBank/DDBJ databases">
        <title>Description of an unclassified Opitutus bacterium of Verrucomicrobiota.</title>
        <authorList>
            <person name="Zhang D.-F."/>
        </authorList>
    </citation>
    <scope>NUCLEOTIDE SEQUENCE [LARGE SCALE GENOMIC DNA]</scope>
    <source>
        <strain evidence="8 9">WL0086</strain>
    </source>
</reference>
<keyword evidence="4 6" id="KW-0560">Oxidoreductase</keyword>
<evidence type="ECO:0000256" key="3">
    <source>
        <dbReference type="ARBA" id="ARBA00022827"/>
    </source>
</evidence>
<dbReference type="SUPFAM" id="SSF54373">
    <property type="entry name" value="FAD-linked reductases, C-terminal domain"/>
    <property type="match status" value="1"/>
</dbReference>
<comment type="subcellular location">
    <subcellularLocation>
        <location evidence="6">Cytoplasm</location>
    </subcellularLocation>
</comment>
<dbReference type="EC" id="1.3.3.15" evidence="6"/>
<keyword evidence="6" id="KW-0963">Cytoplasm</keyword>
<dbReference type="RefSeq" id="WP_225919724.1">
    <property type="nucleotide sequence ID" value="NZ_CP139781.1"/>
</dbReference>
<dbReference type="NCBIfam" id="TIGR00562">
    <property type="entry name" value="proto_IX_ox"/>
    <property type="match status" value="1"/>
</dbReference>
<gene>
    <name evidence="8" type="primary">hemG</name>
    <name evidence="8" type="ORF">K1X11_005520</name>
</gene>
<dbReference type="SUPFAM" id="SSF51905">
    <property type="entry name" value="FAD/NAD(P)-binding domain"/>
    <property type="match status" value="1"/>
</dbReference>
<evidence type="ECO:0000256" key="4">
    <source>
        <dbReference type="ARBA" id="ARBA00023002"/>
    </source>
</evidence>
<proteinExistence type="inferred from homology"/>
<evidence type="ECO:0000259" key="7">
    <source>
        <dbReference type="Pfam" id="PF01593"/>
    </source>
</evidence>
<dbReference type="PANTHER" id="PTHR42923:SF3">
    <property type="entry name" value="PROTOPORPHYRINOGEN OXIDASE"/>
    <property type="match status" value="1"/>
</dbReference>
<keyword evidence="5 6" id="KW-0350">Heme biosynthesis</keyword>
<name>A0ABZ1CB32_9BACT</name>
<comment type="similarity">
    <text evidence="6">Belongs to the protoporphyrinogen/coproporphyrinogen oxidase family. Coproporphyrinogen III oxidase subfamily.</text>
</comment>
<accession>A0ABZ1CB32</accession>
<dbReference type="InterPro" id="IPR002937">
    <property type="entry name" value="Amino_oxidase"/>
</dbReference>
<evidence type="ECO:0000256" key="1">
    <source>
        <dbReference type="ARBA" id="ARBA00001974"/>
    </source>
</evidence>
<dbReference type="EMBL" id="CP139781">
    <property type="protein sequence ID" value="WRQ88855.1"/>
    <property type="molecule type" value="Genomic_DNA"/>
</dbReference>
<evidence type="ECO:0000256" key="2">
    <source>
        <dbReference type="ARBA" id="ARBA00022630"/>
    </source>
</evidence>
<reference evidence="8 9" key="1">
    <citation type="submission" date="2021-08" db="EMBL/GenBank/DDBJ databases">
        <authorList>
            <person name="Zhang D."/>
            <person name="Zhang A."/>
            <person name="Wang L."/>
        </authorList>
    </citation>
    <scope>NUCLEOTIDE SEQUENCE [LARGE SCALE GENOMIC DNA]</scope>
    <source>
        <strain evidence="8 9">WL0086</strain>
    </source>
</reference>
<dbReference type="Gene3D" id="3.90.660.20">
    <property type="entry name" value="Protoporphyrinogen oxidase, mitochondrial, domain 2"/>
    <property type="match status" value="1"/>
</dbReference>
<feature type="domain" description="Amine oxidase" evidence="7">
    <location>
        <begin position="46"/>
        <end position="485"/>
    </location>
</feature>
<keyword evidence="3 6" id="KW-0274">FAD</keyword>
<dbReference type="InterPro" id="IPR036188">
    <property type="entry name" value="FAD/NAD-bd_sf"/>
</dbReference>
<evidence type="ECO:0000256" key="5">
    <source>
        <dbReference type="ARBA" id="ARBA00023133"/>
    </source>
</evidence>
<organism evidence="8 9">
    <name type="scientific">Actomonas aquatica</name>
    <dbReference type="NCBI Taxonomy" id="2866162"/>
    <lineage>
        <taxon>Bacteria</taxon>
        <taxon>Pseudomonadati</taxon>
        <taxon>Verrucomicrobiota</taxon>
        <taxon>Opitutia</taxon>
        <taxon>Opitutales</taxon>
        <taxon>Opitutaceae</taxon>
        <taxon>Actomonas</taxon>
    </lineage>
</organism>
<sequence length="487" mass="52109">MAFVSKTSVDDASTAKFAHVATDFSAKLSGKMPESRSIAVIGGGATGLAAAHDLAKAGAKVRLFECNTHLGGAVRSERDGEWLIESGPNSLQESAELGALIAELGLGNERCYAQPEAKNRYILRDGRPVAAPASPPGLFQSKLFSFGAKVRLFAEILKRPRIRPADISLAQFIRSHFGDELVDYGLNPFVSGVYAGDPEKLSAKYAFPSLWKMERETGSIIRGQIKAAKAKRARGQKAGPPAIISFREGLGTIPAALARELPEGAIETNARVTTLVRGETGWTLVWARDGSTSSETFDRVVIALPALPLSQLAIGPLGERPLAELANIVSPPVASLFLGYRREQVTHPLDGFGILMPQKENRQVLGVLFSSSLFPGRAPDGHVAVTVMMGGVRRMDLGRADEDQLLAIARRELGEILGVSGDPVFHRLNRWPRAIPQYDLGYGAYLKAIEACERTHAGLYIGGQVRDGIAVPSCLSAGAKLAERALG</sequence>
<dbReference type="Gene3D" id="1.10.3110.10">
    <property type="entry name" value="protoporphyrinogen ix oxidase, domain 3"/>
    <property type="match status" value="1"/>
</dbReference>
<comment type="pathway">
    <text evidence="6">Porphyrin-containing compound metabolism; protoheme biosynthesis.</text>
</comment>